<dbReference type="Proteomes" id="UP000029120">
    <property type="component" value="Chromosome 1"/>
</dbReference>
<feature type="region of interest" description="Disordered" evidence="1">
    <location>
        <begin position="43"/>
        <end position="62"/>
    </location>
</feature>
<evidence type="ECO:0000256" key="1">
    <source>
        <dbReference type="SAM" id="MobiDB-lite"/>
    </source>
</evidence>
<keyword evidence="3" id="KW-1185">Reference proteome</keyword>
<evidence type="ECO:0000313" key="2">
    <source>
        <dbReference type="EMBL" id="KFK44028.1"/>
    </source>
</evidence>
<gene>
    <name evidence="2" type="ordered locus">AALP_Aa1g206000</name>
</gene>
<dbReference type="EMBL" id="CM002869">
    <property type="protein sequence ID" value="KFK44028.1"/>
    <property type="molecule type" value="Genomic_DNA"/>
</dbReference>
<reference evidence="3" key="1">
    <citation type="journal article" date="2015" name="Nat. Plants">
        <title>Genome expansion of Arabis alpina linked with retrotransposition and reduced symmetric DNA methylation.</title>
        <authorList>
            <person name="Willing E.M."/>
            <person name="Rawat V."/>
            <person name="Mandakova T."/>
            <person name="Maumus F."/>
            <person name="James G.V."/>
            <person name="Nordstroem K.J."/>
            <person name="Becker C."/>
            <person name="Warthmann N."/>
            <person name="Chica C."/>
            <person name="Szarzynska B."/>
            <person name="Zytnicki M."/>
            <person name="Albani M.C."/>
            <person name="Kiefer C."/>
            <person name="Bergonzi S."/>
            <person name="Castaings L."/>
            <person name="Mateos J.L."/>
            <person name="Berns M.C."/>
            <person name="Bujdoso N."/>
            <person name="Piofczyk T."/>
            <person name="de Lorenzo L."/>
            <person name="Barrero-Sicilia C."/>
            <person name="Mateos I."/>
            <person name="Piednoel M."/>
            <person name="Hagmann J."/>
            <person name="Chen-Min-Tao R."/>
            <person name="Iglesias-Fernandez R."/>
            <person name="Schuster S.C."/>
            <person name="Alonso-Blanco C."/>
            <person name="Roudier F."/>
            <person name="Carbonero P."/>
            <person name="Paz-Ares J."/>
            <person name="Davis S.J."/>
            <person name="Pecinka A."/>
            <person name="Quesneville H."/>
            <person name="Colot V."/>
            <person name="Lysak M.A."/>
            <person name="Weigel D."/>
            <person name="Coupland G."/>
            <person name="Schneeberger K."/>
        </authorList>
    </citation>
    <scope>NUCLEOTIDE SEQUENCE [LARGE SCALE GENOMIC DNA]</scope>
    <source>
        <strain evidence="3">cv. Pajares</strain>
    </source>
</reference>
<protein>
    <submittedName>
        <fullName evidence="2">Uncharacterized protein</fullName>
    </submittedName>
</protein>
<name>A0A087HPH6_ARAAL</name>
<sequence length="62" mass="7057">MHLMVLNIVWEIYLHEKINCEAYDLIDNFGFCCSLNFDLVSASDDKKTGTSESPLLGDENDE</sequence>
<dbReference type="Gramene" id="KFK44028">
    <property type="protein sequence ID" value="KFK44028"/>
    <property type="gene ID" value="AALP_AA1G206000"/>
</dbReference>
<organism evidence="2 3">
    <name type="scientific">Arabis alpina</name>
    <name type="common">Alpine rock-cress</name>
    <dbReference type="NCBI Taxonomy" id="50452"/>
    <lineage>
        <taxon>Eukaryota</taxon>
        <taxon>Viridiplantae</taxon>
        <taxon>Streptophyta</taxon>
        <taxon>Embryophyta</taxon>
        <taxon>Tracheophyta</taxon>
        <taxon>Spermatophyta</taxon>
        <taxon>Magnoliopsida</taxon>
        <taxon>eudicotyledons</taxon>
        <taxon>Gunneridae</taxon>
        <taxon>Pentapetalae</taxon>
        <taxon>rosids</taxon>
        <taxon>malvids</taxon>
        <taxon>Brassicales</taxon>
        <taxon>Brassicaceae</taxon>
        <taxon>Arabideae</taxon>
        <taxon>Arabis</taxon>
    </lineage>
</organism>
<accession>A0A087HPH6</accession>
<proteinExistence type="predicted"/>
<dbReference type="AlphaFoldDB" id="A0A087HPH6"/>
<evidence type="ECO:0000313" key="3">
    <source>
        <dbReference type="Proteomes" id="UP000029120"/>
    </source>
</evidence>